<proteinExistence type="predicted"/>
<dbReference type="AlphaFoldDB" id="A0A2G9ZNI6"/>
<reference evidence="1 2" key="1">
    <citation type="submission" date="2017-09" db="EMBL/GenBank/DDBJ databases">
        <title>Depth-based differentiation of microbial function through sediment-hosted aquifers and enrichment of novel symbionts in the deep terrestrial subsurface.</title>
        <authorList>
            <person name="Probst A.J."/>
            <person name="Ladd B."/>
            <person name="Jarett J.K."/>
            <person name="Geller-Mcgrath D.E."/>
            <person name="Sieber C.M."/>
            <person name="Emerson J.B."/>
            <person name="Anantharaman K."/>
            <person name="Thomas B.C."/>
            <person name="Malmstrom R."/>
            <person name="Stieglmeier M."/>
            <person name="Klingl A."/>
            <person name="Woyke T."/>
            <person name="Ryan C.M."/>
            <person name="Banfield J.F."/>
        </authorList>
    </citation>
    <scope>NUCLEOTIDE SEQUENCE [LARGE SCALE GENOMIC DNA]</scope>
    <source>
        <strain evidence="1">CG23_combo_of_CG06-09_8_20_14_all_41_10</strain>
    </source>
</reference>
<dbReference type="EMBL" id="PCSE01000037">
    <property type="protein sequence ID" value="PIP34745.1"/>
    <property type="molecule type" value="Genomic_DNA"/>
</dbReference>
<sequence>KVKENLPATADTNKTDKTEDAVVGVADSGVATTGLTVYTSTDGKPEEKVTSTPAVVEVKKDAKVILDDAEKLFNAKDYSGTLDKLDEASIIIQQ</sequence>
<gene>
    <name evidence="1" type="ORF">COX21_01240</name>
</gene>
<dbReference type="Proteomes" id="UP000231408">
    <property type="component" value="Unassembled WGS sequence"/>
</dbReference>
<evidence type="ECO:0000313" key="2">
    <source>
        <dbReference type="Proteomes" id="UP000231408"/>
    </source>
</evidence>
<organism evidence="1 2">
    <name type="scientific">Candidatus Falkowbacteria bacterium CG23_combo_of_CG06-09_8_20_14_all_41_10</name>
    <dbReference type="NCBI Taxonomy" id="1974571"/>
    <lineage>
        <taxon>Bacteria</taxon>
        <taxon>Candidatus Falkowiibacteriota</taxon>
    </lineage>
</organism>
<comment type="caution">
    <text evidence="1">The sequence shown here is derived from an EMBL/GenBank/DDBJ whole genome shotgun (WGS) entry which is preliminary data.</text>
</comment>
<accession>A0A2G9ZNI6</accession>
<evidence type="ECO:0000313" key="1">
    <source>
        <dbReference type="EMBL" id="PIP34745.1"/>
    </source>
</evidence>
<name>A0A2G9ZNI6_9BACT</name>
<protein>
    <submittedName>
        <fullName evidence="1">Uncharacterized protein</fullName>
    </submittedName>
</protein>
<feature type="non-terminal residue" evidence="1">
    <location>
        <position position="1"/>
    </location>
</feature>